<evidence type="ECO:0000256" key="2">
    <source>
        <dbReference type="ARBA" id="ARBA00021980"/>
    </source>
</evidence>
<evidence type="ECO:0000259" key="4">
    <source>
        <dbReference type="Pfam" id="PF01048"/>
    </source>
</evidence>
<dbReference type="CDD" id="cd00436">
    <property type="entry name" value="UP_TbUP-like"/>
    <property type="match status" value="1"/>
</dbReference>
<protein>
    <recommendedName>
        <fullName evidence="2">Uridine phosphorylase</fullName>
        <ecNumber evidence="1">2.4.2.3</ecNumber>
    </recommendedName>
</protein>
<comment type="catalytic activity">
    <reaction evidence="3">
        <text>uridine + phosphate = alpha-D-ribose 1-phosphate + uracil</text>
        <dbReference type="Rhea" id="RHEA:24388"/>
        <dbReference type="ChEBI" id="CHEBI:16704"/>
        <dbReference type="ChEBI" id="CHEBI:17568"/>
        <dbReference type="ChEBI" id="CHEBI:43474"/>
        <dbReference type="ChEBI" id="CHEBI:57720"/>
        <dbReference type="EC" id="2.4.2.3"/>
    </reaction>
</comment>
<dbReference type="AlphaFoldDB" id="A0A238VIN1"/>
<evidence type="ECO:0000256" key="1">
    <source>
        <dbReference type="ARBA" id="ARBA00011888"/>
    </source>
</evidence>
<dbReference type="GO" id="GO:0005829">
    <property type="term" value="C:cytosol"/>
    <property type="evidence" value="ECO:0007669"/>
    <property type="project" value="TreeGrafter"/>
</dbReference>
<dbReference type="GO" id="GO:0006152">
    <property type="term" value="P:purine nucleoside catabolic process"/>
    <property type="evidence" value="ECO:0007669"/>
    <property type="project" value="TreeGrafter"/>
</dbReference>
<proteinExistence type="predicted"/>
<dbReference type="Pfam" id="PF01048">
    <property type="entry name" value="PNP_UDP_1"/>
    <property type="match status" value="1"/>
</dbReference>
<dbReference type="Gene3D" id="3.40.50.1580">
    <property type="entry name" value="Nucleoside phosphorylase domain"/>
    <property type="match status" value="1"/>
</dbReference>
<dbReference type="GO" id="GO:0004731">
    <property type="term" value="F:purine-nucleoside phosphorylase activity"/>
    <property type="evidence" value="ECO:0007669"/>
    <property type="project" value="TreeGrafter"/>
</dbReference>
<dbReference type="Proteomes" id="UP000198384">
    <property type="component" value="Unassembled WGS sequence"/>
</dbReference>
<sequence>MNKIAPSELILNPDGSIYHLNLKPENVAANIIFVGDQNRVPKVAKHFDSIEFETQKREFRTITGMFKGTRMSVISTGIGPDNIDIVINELDALFNIDLENRIVKETHTSLNIVRIGTSGSLQKDIPVDSFVLAKYGLGFDGMLHSYDCEHILEADFEDAFIKHTSWSPRKARPYIVENSNSLEQKLASEKVFVGVTATAGGFYGPQGRVLRLAIEDPELNSKIDNFEYNDVRITNLEMETSAIYGLSKLLGHNACSMNAIIANRANGTFSEDPYKPVEELIIYTLNKLSQ</sequence>
<dbReference type="SUPFAM" id="SSF53167">
    <property type="entry name" value="Purine and uridine phosphorylases"/>
    <property type="match status" value="1"/>
</dbReference>
<evidence type="ECO:0000313" key="6">
    <source>
        <dbReference type="Proteomes" id="UP000198384"/>
    </source>
</evidence>
<evidence type="ECO:0000313" key="5">
    <source>
        <dbReference type="EMBL" id="SNR33359.1"/>
    </source>
</evidence>
<organism evidence="5 6">
    <name type="scientific">Lutibacter agarilyticus</name>
    <dbReference type="NCBI Taxonomy" id="1109740"/>
    <lineage>
        <taxon>Bacteria</taxon>
        <taxon>Pseudomonadati</taxon>
        <taxon>Bacteroidota</taxon>
        <taxon>Flavobacteriia</taxon>
        <taxon>Flavobacteriales</taxon>
        <taxon>Flavobacteriaceae</taxon>
        <taxon>Lutibacter</taxon>
    </lineage>
</organism>
<dbReference type="PANTHER" id="PTHR43691">
    <property type="entry name" value="URIDINE PHOSPHORYLASE"/>
    <property type="match status" value="1"/>
</dbReference>
<dbReference type="PANTHER" id="PTHR43691:SF11">
    <property type="entry name" value="FI09636P-RELATED"/>
    <property type="match status" value="1"/>
</dbReference>
<name>A0A238VIN1_9FLAO</name>
<keyword evidence="6" id="KW-1185">Reference proteome</keyword>
<dbReference type="InterPro" id="IPR035994">
    <property type="entry name" value="Nucleoside_phosphorylase_sf"/>
</dbReference>
<dbReference type="RefSeq" id="WP_089380034.1">
    <property type="nucleotide sequence ID" value="NZ_FZNT01000001.1"/>
</dbReference>
<dbReference type="EC" id="2.4.2.3" evidence="1"/>
<evidence type="ECO:0000256" key="3">
    <source>
        <dbReference type="ARBA" id="ARBA00048447"/>
    </source>
</evidence>
<dbReference type="InterPro" id="IPR000845">
    <property type="entry name" value="Nucleoside_phosphorylase_d"/>
</dbReference>
<feature type="domain" description="Nucleoside phosphorylase" evidence="4">
    <location>
        <begin position="31"/>
        <end position="267"/>
    </location>
</feature>
<dbReference type="OrthoDB" id="9772602at2"/>
<accession>A0A238VIN1</accession>
<dbReference type="GO" id="GO:0004850">
    <property type="term" value="F:uridine phosphorylase activity"/>
    <property type="evidence" value="ECO:0007669"/>
    <property type="project" value="UniProtKB-EC"/>
</dbReference>
<dbReference type="EMBL" id="FZNT01000001">
    <property type="protein sequence ID" value="SNR33359.1"/>
    <property type="molecule type" value="Genomic_DNA"/>
</dbReference>
<reference evidence="5 6" key="1">
    <citation type="submission" date="2017-06" db="EMBL/GenBank/DDBJ databases">
        <authorList>
            <person name="Kim H.J."/>
            <person name="Triplett B.A."/>
        </authorList>
    </citation>
    <scope>NUCLEOTIDE SEQUENCE [LARGE SCALE GENOMIC DNA]</scope>
    <source>
        <strain evidence="5 6">DSM 29150</strain>
    </source>
</reference>
<gene>
    <name evidence="5" type="ORF">SAMN06265371_101383</name>
</gene>